<dbReference type="PROSITE" id="PS51293">
    <property type="entry name" value="SANT"/>
    <property type="match status" value="1"/>
</dbReference>
<feature type="domain" description="HTH myb-type" evidence="8">
    <location>
        <begin position="333"/>
        <end position="388"/>
    </location>
</feature>
<dbReference type="InterPro" id="IPR009057">
    <property type="entry name" value="Homeodomain-like_sf"/>
</dbReference>
<protein>
    <submittedName>
        <fullName evidence="9">Uncharacterized protein</fullName>
    </submittedName>
</protein>
<dbReference type="InterPro" id="IPR017930">
    <property type="entry name" value="Myb_dom"/>
</dbReference>
<evidence type="ECO:0000313" key="9">
    <source>
        <dbReference type="EMBL" id="KAK9846507.1"/>
    </source>
</evidence>
<sequence>MLTRQLPASLPQEQHRRDVVRALQANRRLQSRLRQVLESLGHAVLANAEQQARLQRSHSRRGGQQLLPRMGRYPGMHDVVDVKEQRGRLSAKAIGPSRFFVVDRQVPEPNADSVRLAEAYRFLPHAFPAREWSEADRDALRATLLNIIQEERFQREFDELHARQAAGEELAVPALDAANAAVADLTLESPGVAAEVSAFSAEQWERAASIRLLGRSGAECAAQWAHRLRPGTNLGAWTPDEDARLLRLAELHKRADWPRIAAELGTGRPAVDCLARFQRELNPELLRRPWTHEEEGRLADAVAKHGRDWAAVAAEVGGRNAQQVKHHFLYAQNVNLRKGPWTKEEDAALLKAVAVHGPKKWAAIAPAVPHRSDQQCRERWLNVLDPSLRFCVWEPSEDAALREAVAACTKPNGKTGWTAVSRRVPGRTDSMVR</sequence>
<evidence type="ECO:0000256" key="4">
    <source>
        <dbReference type="ARBA" id="ARBA00023242"/>
    </source>
</evidence>
<dbReference type="Gene3D" id="1.10.10.60">
    <property type="entry name" value="Homeodomain-like"/>
    <property type="match status" value="4"/>
</dbReference>
<dbReference type="InterPro" id="IPR051575">
    <property type="entry name" value="Myb-like_DNA-bd"/>
</dbReference>
<dbReference type="GO" id="GO:0019185">
    <property type="term" value="C:snRNA-activating protein complex"/>
    <property type="evidence" value="ECO:0007669"/>
    <property type="project" value="TreeGrafter"/>
</dbReference>
<feature type="domain" description="SANT" evidence="7">
    <location>
        <begin position="285"/>
        <end position="329"/>
    </location>
</feature>
<dbReference type="FunFam" id="1.10.10.60:FF:000016">
    <property type="entry name" value="Transcriptional activator Myb isoform A"/>
    <property type="match status" value="1"/>
</dbReference>
<evidence type="ECO:0000256" key="5">
    <source>
        <dbReference type="SAM" id="MobiDB-lite"/>
    </source>
</evidence>
<dbReference type="SMART" id="SM00717">
    <property type="entry name" value="SANT"/>
    <property type="match status" value="3"/>
</dbReference>
<feature type="domain" description="HTH myb-type" evidence="8">
    <location>
        <begin position="282"/>
        <end position="327"/>
    </location>
</feature>
<feature type="domain" description="Myb-like" evidence="6">
    <location>
        <begin position="333"/>
        <end position="384"/>
    </location>
</feature>
<reference evidence="9 10" key="1">
    <citation type="journal article" date="2024" name="Nat. Commun.">
        <title>Phylogenomics reveals the evolutionary origins of lichenization in chlorophyte algae.</title>
        <authorList>
            <person name="Puginier C."/>
            <person name="Libourel C."/>
            <person name="Otte J."/>
            <person name="Skaloud P."/>
            <person name="Haon M."/>
            <person name="Grisel S."/>
            <person name="Petersen M."/>
            <person name="Berrin J.G."/>
            <person name="Delaux P.M."/>
            <person name="Dal Grande F."/>
            <person name="Keller J."/>
        </authorList>
    </citation>
    <scope>NUCLEOTIDE SEQUENCE [LARGE SCALE GENOMIC DNA]</scope>
    <source>
        <strain evidence="9 10">SAG 245.80</strain>
    </source>
</reference>
<dbReference type="InterPro" id="IPR001005">
    <property type="entry name" value="SANT/Myb"/>
</dbReference>
<keyword evidence="3" id="KW-0804">Transcription</keyword>
<proteinExistence type="predicted"/>
<dbReference type="InterPro" id="IPR017884">
    <property type="entry name" value="SANT_dom"/>
</dbReference>
<evidence type="ECO:0000259" key="8">
    <source>
        <dbReference type="PROSITE" id="PS51294"/>
    </source>
</evidence>
<keyword evidence="1" id="KW-0805">Transcription regulation</keyword>
<dbReference type="Pfam" id="PF00249">
    <property type="entry name" value="Myb_DNA-binding"/>
    <property type="match status" value="3"/>
</dbReference>
<feature type="domain" description="HTH myb-type" evidence="8">
    <location>
        <begin position="393"/>
        <end position="433"/>
    </location>
</feature>
<dbReference type="GO" id="GO:0001006">
    <property type="term" value="F:RNA polymerase III type 3 promoter sequence-specific DNA binding"/>
    <property type="evidence" value="ECO:0007669"/>
    <property type="project" value="TreeGrafter"/>
</dbReference>
<evidence type="ECO:0000256" key="3">
    <source>
        <dbReference type="ARBA" id="ARBA00023163"/>
    </source>
</evidence>
<accession>A0AAW1SLX4</accession>
<feature type="domain" description="Myb-like" evidence="6">
    <location>
        <begin position="385"/>
        <end position="433"/>
    </location>
</feature>
<dbReference type="SUPFAM" id="SSF46689">
    <property type="entry name" value="Homeodomain-like"/>
    <property type="match status" value="2"/>
</dbReference>
<dbReference type="PROSITE" id="PS51294">
    <property type="entry name" value="HTH_MYB"/>
    <property type="match status" value="4"/>
</dbReference>
<gene>
    <name evidence="9" type="ORF">WJX81_005627</name>
</gene>
<dbReference type="AlphaFoldDB" id="A0AAW1SLX4"/>
<dbReference type="GO" id="GO:0000978">
    <property type="term" value="F:RNA polymerase II cis-regulatory region sequence-specific DNA binding"/>
    <property type="evidence" value="ECO:0007669"/>
    <property type="project" value="TreeGrafter"/>
</dbReference>
<evidence type="ECO:0000259" key="6">
    <source>
        <dbReference type="PROSITE" id="PS50090"/>
    </source>
</evidence>
<dbReference type="PANTHER" id="PTHR46621:SF1">
    <property type="entry name" value="SNRNA-ACTIVATING PROTEIN COMPLEX SUBUNIT 4"/>
    <property type="match status" value="1"/>
</dbReference>
<dbReference type="CDD" id="cd00167">
    <property type="entry name" value="SANT"/>
    <property type="match status" value="4"/>
</dbReference>
<feature type="domain" description="Myb-like" evidence="6">
    <location>
        <begin position="229"/>
        <end position="281"/>
    </location>
</feature>
<dbReference type="Proteomes" id="UP001445335">
    <property type="component" value="Unassembled WGS sequence"/>
</dbReference>
<organism evidence="9 10">
    <name type="scientific">Elliptochloris bilobata</name>
    <dbReference type="NCBI Taxonomy" id="381761"/>
    <lineage>
        <taxon>Eukaryota</taxon>
        <taxon>Viridiplantae</taxon>
        <taxon>Chlorophyta</taxon>
        <taxon>core chlorophytes</taxon>
        <taxon>Trebouxiophyceae</taxon>
        <taxon>Trebouxiophyceae incertae sedis</taxon>
        <taxon>Elliptochloris clade</taxon>
        <taxon>Elliptochloris</taxon>
    </lineage>
</organism>
<evidence type="ECO:0000259" key="7">
    <source>
        <dbReference type="PROSITE" id="PS51293"/>
    </source>
</evidence>
<dbReference type="PANTHER" id="PTHR46621">
    <property type="entry name" value="SNRNA-ACTIVATING PROTEIN COMPLEX SUBUNIT 4"/>
    <property type="match status" value="1"/>
</dbReference>
<comment type="caution">
    <text evidence="9">The sequence shown here is derived from an EMBL/GenBank/DDBJ whole genome shotgun (WGS) entry which is preliminary data.</text>
</comment>
<dbReference type="PROSITE" id="PS50090">
    <property type="entry name" value="MYB_LIKE"/>
    <property type="match status" value="4"/>
</dbReference>
<keyword evidence="4" id="KW-0539">Nucleus</keyword>
<dbReference type="GO" id="GO:0042796">
    <property type="term" value="P:snRNA transcription by RNA polymerase III"/>
    <property type="evidence" value="ECO:0007669"/>
    <property type="project" value="TreeGrafter"/>
</dbReference>
<keyword evidence="2" id="KW-0238">DNA-binding</keyword>
<feature type="domain" description="HTH myb-type" evidence="8">
    <location>
        <begin position="229"/>
        <end position="281"/>
    </location>
</feature>
<dbReference type="GO" id="GO:0042795">
    <property type="term" value="P:snRNA transcription by RNA polymerase II"/>
    <property type="evidence" value="ECO:0007669"/>
    <property type="project" value="TreeGrafter"/>
</dbReference>
<evidence type="ECO:0000313" key="10">
    <source>
        <dbReference type="Proteomes" id="UP001445335"/>
    </source>
</evidence>
<feature type="domain" description="Myb-like" evidence="6">
    <location>
        <begin position="282"/>
        <end position="328"/>
    </location>
</feature>
<evidence type="ECO:0000256" key="2">
    <source>
        <dbReference type="ARBA" id="ARBA00023125"/>
    </source>
</evidence>
<dbReference type="EMBL" id="JALJOU010000001">
    <property type="protein sequence ID" value="KAK9846507.1"/>
    <property type="molecule type" value="Genomic_DNA"/>
</dbReference>
<feature type="region of interest" description="Disordered" evidence="5">
    <location>
        <begin position="52"/>
        <end position="72"/>
    </location>
</feature>
<evidence type="ECO:0000256" key="1">
    <source>
        <dbReference type="ARBA" id="ARBA00023015"/>
    </source>
</evidence>
<keyword evidence="10" id="KW-1185">Reference proteome</keyword>
<name>A0AAW1SLX4_9CHLO</name>